<dbReference type="Proteomes" id="UP000334340">
    <property type="component" value="Unassembled WGS sequence"/>
</dbReference>
<dbReference type="AlphaFoldDB" id="A0A564ZID7"/>
<organism evidence="2 3">
    <name type="scientific">Candidatus Methylomirabilis lanthanidiphila</name>
    <dbReference type="NCBI Taxonomy" id="2211376"/>
    <lineage>
        <taxon>Bacteria</taxon>
        <taxon>Candidatus Methylomirabilota</taxon>
        <taxon>Candidatus Methylomirabilia</taxon>
        <taxon>Candidatus Methylomirabilales</taxon>
        <taxon>Candidatus Methylomirabilaceae</taxon>
        <taxon>Candidatus Methylomirabilis</taxon>
    </lineage>
</organism>
<dbReference type="InterPro" id="IPR019099">
    <property type="entry name" value="Uncharacterised_PGPGW_TM"/>
</dbReference>
<sequence length="89" mass="10001">MHGVMISTLKQAKRIIVIVIGFTVLVIGIVLIVLPGPATVVIPIGLAILATEFVWARRLLVRFKREARRLKNTISRKMQGNARERSEQK</sequence>
<keyword evidence="1 2" id="KW-0812">Transmembrane</keyword>
<keyword evidence="1" id="KW-0472">Membrane</keyword>
<dbReference type="Pfam" id="PF09656">
    <property type="entry name" value="PGPGW"/>
    <property type="match status" value="1"/>
</dbReference>
<evidence type="ECO:0000313" key="3">
    <source>
        <dbReference type="Proteomes" id="UP000334340"/>
    </source>
</evidence>
<evidence type="ECO:0000313" key="2">
    <source>
        <dbReference type="EMBL" id="VUZ85120.1"/>
    </source>
</evidence>
<feature type="transmembrane region" description="Helical" evidence="1">
    <location>
        <begin position="15"/>
        <end position="34"/>
    </location>
</feature>
<protein>
    <submittedName>
        <fullName evidence="2">Transmembrane protein (PGPGW)</fullName>
    </submittedName>
</protein>
<name>A0A564ZID7_9BACT</name>
<keyword evidence="3" id="KW-1185">Reference proteome</keyword>
<evidence type="ECO:0000256" key="1">
    <source>
        <dbReference type="SAM" id="Phobius"/>
    </source>
</evidence>
<feature type="transmembrane region" description="Helical" evidence="1">
    <location>
        <begin position="40"/>
        <end position="60"/>
    </location>
</feature>
<dbReference type="EMBL" id="CABIKM010000022">
    <property type="protein sequence ID" value="VUZ85120.1"/>
    <property type="molecule type" value="Genomic_DNA"/>
</dbReference>
<gene>
    <name evidence="2" type="ORF">MELA_01496</name>
</gene>
<proteinExistence type="predicted"/>
<keyword evidence="1" id="KW-1133">Transmembrane helix</keyword>
<reference evidence="2 3" key="1">
    <citation type="submission" date="2019-07" db="EMBL/GenBank/DDBJ databases">
        <authorList>
            <person name="Cremers G."/>
        </authorList>
    </citation>
    <scope>NUCLEOTIDE SEQUENCE [LARGE SCALE GENOMIC DNA]</scope>
</reference>
<accession>A0A564ZID7</accession>